<accession>H1XXA4</accession>
<keyword evidence="4" id="KW-1185">Reference proteome</keyword>
<dbReference type="HOGENOM" id="CLU_972118_0_0_0"/>
<dbReference type="OrthoDB" id="5297720at2"/>
<dbReference type="Pfam" id="PF08239">
    <property type="entry name" value="SH3_3"/>
    <property type="match status" value="1"/>
</dbReference>
<dbReference type="RefSeq" id="WP_006929072.1">
    <property type="nucleotide sequence ID" value="NZ_CP018099.1"/>
</dbReference>
<dbReference type="PROSITE" id="PS51781">
    <property type="entry name" value="SH3B"/>
    <property type="match status" value="1"/>
</dbReference>
<dbReference type="PROSITE" id="PS51257">
    <property type="entry name" value="PROKAR_LIPOPROTEIN"/>
    <property type="match status" value="1"/>
</dbReference>
<dbReference type="PaxDb" id="880073-Calab_2279"/>
<protein>
    <submittedName>
        <fullName evidence="3">SH3 type 3 domain protein</fullName>
    </submittedName>
</protein>
<feature type="chain" id="PRO_5003558022" evidence="1">
    <location>
        <begin position="28"/>
        <end position="286"/>
    </location>
</feature>
<proteinExistence type="predicted"/>
<feature type="signal peptide" evidence="1">
    <location>
        <begin position="1"/>
        <end position="27"/>
    </location>
</feature>
<evidence type="ECO:0000313" key="3">
    <source>
        <dbReference type="EMBL" id="EHO41889.1"/>
    </source>
</evidence>
<name>H1XXA4_CALAY</name>
<sequence length="286" mass="32542" precursor="true">MIKQFAFFSLFLTFLYFLSACMPSAVKKVEEPAEHRDISRPAFGIEAYVVKESVSLRQGPAFTSSIKATLQDGEALRILENRNGWYHVITESGLKGWVRSNLVGPRNLSKTLMATAFNDSIMPRFSAQLFIDKNKPYRVIYLQFADGKTSKPYSIIKRIARAYQKKVYHGTVTVHLIKPNSRKPVKTYTFKGLEISDIPLPVLPVGILYGLKLNESAVKLYIFAPEDISRNKLLNMARKASATYEYPFEKTEIIVRSLDSKKCRLYYVEDAYGEDYAFDRCGPPSS</sequence>
<feature type="domain" description="SH3b" evidence="2">
    <location>
        <begin position="44"/>
        <end position="107"/>
    </location>
</feature>
<dbReference type="AlphaFoldDB" id="H1XXA4"/>
<reference evidence="3 4" key="1">
    <citation type="submission" date="2011-09" db="EMBL/GenBank/DDBJ databases">
        <title>The permanent draft genome of Caldithrix abyssi DSM 13497.</title>
        <authorList>
            <consortium name="US DOE Joint Genome Institute (JGI-PGF)"/>
            <person name="Lucas S."/>
            <person name="Han J."/>
            <person name="Lapidus A."/>
            <person name="Bruce D."/>
            <person name="Goodwin L."/>
            <person name="Pitluck S."/>
            <person name="Peters L."/>
            <person name="Kyrpides N."/>
            <person name="Mavromatis K."/>
            <person name="Ivanova N."/>
            <person name="Mikhailova N."/>
            <person name="Chertkov O."/>
            <person name="Detter J.C."/>
            <person name="Tapia R."/>
            <person name="Han C."/>
            <person name="Land M."/>
            <person name="Hauser L."/>
            <person name="Markowitz V."/>
            <person name="Cheng J.-F."/>
            <person name="Hugenholtz P."/>
            <person name="Woyke T."/>
            <person name="Wu D."/>
            <person name="Spring S."/>
            <person name="Brambilla E."/>
            <person name="Klenk H.-P."/>
            <person name="Eisen J.A."/>
        </authorList>
    </citation>
    <scope>NUCLEOTIDE SEQUENCE [LARGE SCALE GENOMIC DNA]</scope>
    <source>
        <strain evidence="3 4">DSM 13497</strain>
    </source>
</reference>
<dbReference type="InParanoid" id="H1XXA4"/>
<gene>
    <name evidence="3" type="ORF">Calab_2279</name>
</gene>
<dbReference type="Proteomes" id="UP000004671">
    <property type="component" value="Chromosome"/>
</dbReference>
<organism evidence="3 4">
    <name type="scientific">Caldithrix abyssi DSM 13497</name>
    <dbReference type="NCBI Taxonomy" id="880073"/>
    <lineage>
        <taxon>Bacteria</taxon>
        <taxon>Pseudomonadati</taxon>
        <taxon>Calditrichota</taxon>
        <taxon>Calditrichia</taxon>
        <taxon>Calditrichales</taxon>
        <taxon>Calditrichaceae</taxon>
        <taxon>Caldithrix</taxon>
    </lineage>
</organism>
<dbReference type="InterPro" id="IPR003646">
    <property type="entry name" value="SH3-like_bac-type"/>
</dbReference>
<keyword evidence="1" id="KW-0732">Signal</keyword>
<dbReference type="Gene3D" id="2.30.30.40">
    <property type="entry name" value="SH3 Domains"/>
    <property type="match status" value="1"/>
</dbReference>
<dbReference type="EMBL" id="CM001402">
    <property type="protein sequence ID" value="EHO41889.1"/>
    <property type="molecule type" value="Genomic_DNA"/>
</dbReference>
<evidence type="ECO:0000313" key="4">
    <source>
        <dbReference type="Proteomes" id="UP000004671"/>
    </source>
</evidence>
<evidence type="ECO:0000259" key="2">
    <source>
        <dbReference type="PROSITE" id="PS51781"/>
    </source>
</evidence>
<evidence type="ECO:0000256" key="1">
    <source>
        <dbReference type="SAM" id="SignalP"/>
    </source>
</evidence>
<dbReference type="SMART" id="SM00287">
    <property type="entry name" value="SH3b"/>
    <property type="match status" value="1"/>
</dbReference>